<evidence type="ECO:0000313" key="4">
    <source>
        <dbReference type="Proteomes" id="UP000199392"/>
    </source>
</evidence>
<evidence type="ECO:0000259" key="2">
    <source>
        <dbReference type="Pfam" id="PF08239"/>
    </source>
</evidence>
<sequence length="104" mass="10898">MHAAIATAMTRGAAALALAATLGGCAANTEWGGRFEVYGVDEGDMLKLRGGPGTGFDVIVGLPNGTVLRVYECTQTGGTRWCEAALDRAPETTGYVSWAYLREL</sequence>
<proteinExistence type="predicted"/>
<dbReference type="AlphaFoldDB" id="A0A1I6TIM4"/>
<feature type="chain" id="PRO_5011590422" evidence="1">
    <location>
        <begin position="20"/>
        <end position="104"/>
    </location>
</feature>
<feature type="domain" description="SH3b" evidence="2">
    <location>
        <begin position="46"/>
        <end position="101"/>
    </location>
</feature>
<keyword evidence="4" id="KW-1185">Reference proteome</keyword>
<evidence type="ECO:0000313" key="3">
    <source>
        <dbReference type="EMBL" id="SFS89025.1"/>
    </source>
</evidence>
<reference evidence="4" key="1">
    <citation type="submission" date="2016-10" db="EMBL/GenBank/DDBJ databases">
        <authorList>
            <person name="Varghese N."/>
            <person name="Submissions S."/>
        </authorList>
    </citation>
    <scope>NUCLEOTIDE SEQUENCE [LARGE SCALE GENOMIC DNA]</scope>
    <source>
        <strain evidence="4">DSM 26894</strain>
    </source>
</reference>
<dbReference type="Pfam" id="PF08239">
    <property type="entry name" value="SH3_3"/>
    <property type="match status" value="1"/>
</dbReference>
<dbReference type="EMBL" id="FOZW01000006">
    <property type="protein sequence ID" value="SFS89025.1"/>
    <property type="molecule type" value="Genomic_DNA"/>
</dbReference>
<name>A0A1I6TIM4_9RHOB</name>
<gene>
    <name evidence="3" type="ORF">SAMN04488050_106103</name>
</gene>
<dbReference type="Proteomes" id="UP000199392">
    <property type="component" value="Unassembled WGS sequence"/>
</dbReference>
<dbReference type="InterPro" id="IPR003646">
    <property type="entry name" value="SH3-like_bac-type"/>
</dbReference>
<dbReference type="Gene3D" id="2.30.30.40">
    <property type="entry name" value="SH3 Domains"/>
    <property type="match status" value="1"/>
</dbReference>
<feature type="signal peptide" evidence="1">
    <location>
        <begin position="1"/>
        <end position="19"/>
    </location>
</feature>
<protein>
    <submittedName>
        <fullName evidence="3">SH3 domain-containing protein</fullName>
    </submittedName>
</protein>
<evidence type="ECO:0000256" key="1">
    <source>
        <dbReference type="SAM" id="SignalP"/>
    </source>
</evidence>
<keyword evidence="1" id="KW-0732">Signal</keyword>
<accession>A0A1I6TIM4</accession>
<organism evidence="3 4">
    <name type="scientific">Alloyangia pacifica</name>
    <dbReference type="NCBI Taxonomy" id="311180"/>
    <lineage>
        <taxon>Bacteria</taxon>
        <taxon>Pseudomonadati</taxon>
        <taxon>Pseudomonadota</taxon>
        <taxon>Alphaproteobacteria</taxon>
        <taxon>Rhodobacterales</taxon>
        <taxon>Roseobacteraceae</taxon>
        <taxon>Alloyangia</taxon>
    </lineage>
</organism>
<dbReference type="RefSeq" id="WP_245696080.1">
    <property type="nucleotide sequence ID" value="NZ_FNCL01000006.1"/>
</dbReference>
<dbReference type="STRING" id="311180.SAMN04488050_106103"/>